<dbReference type="OrthoDB" id="9806592at2"/>
<dbReference type="EMBL" id="QZFR01000007">
    <property type="protein sequence ID" value="RXV75223.1"/>
    <property type="molecule type" value="Genomic_DNA"/>
</dbReference>
<dbReference type="PANTHER" id="PTHR10381">
    <property type="entry name" value="ATP-DEPENDENT CLP PROTEASE PROTEOLYTIC SUBUNIT"/>
    <property type="match status" value="1"/>
</dbReference>
<sequence>MTKVINANGTVISNEEEWFYQFFDMPYISPKLFDDAMADGDDLIINVNSGGGDVFAGNEIYTKLCMYSGKVTINVVSLAASAASLIAMAGDFVNISPVAQIMIHNVWSMQSGDFHDMDKASEILQKANDSLANAYAKKTGKSKDEILNMMDSETWLTADEAVENNFADAVIGESEEVPKLVASNAPVFPKKVIQKVAQLQAENKRLKAGNLQTITVNLDNDISEFIEEKIKNLTNMNKSEKSKSGLGFSDFVY</sequence>
<protein>
    <recommendedName>
        <fullName evidence="6">ATP-dependent Clp protease proteolytic subunit</fullName>
    </recommendedName>
</protein>
<evidence type="ECO:0000256" key="3">
    <source>
        <dbReference type="ARBA" id="ARBA00022670"/>
    </source>
</evidence>
<comment type="caution">
    <text evidence="7">The sequence shown here is derived from an EMBL/GenBank/DDBJ whole genome shotgun (WGS) entry which is preliminary data.</text>
</comment>
<dbReference type="CDD" id="cd07016">
    <property type="entry name" value="S14_ClpP_1"/>
    <property type="match status" value="1"/>
</dbReference>
<evidence type="ECO:0000256" key="5">
    <source>
        <dbReference type="ARBA" id="ARBA00022825"/>
    </source>
</evidence>
<dbReference type="GO" id="GO:0004252">
    <property type="term" value="F:serine-type endopeptidase activity"/>
    <property type="evidence" value="ECO:0007669"/>
    <property type="project" value="InterPro"/>
</dbReference>
<dbReference type="PRINTS" id="PR00127">
    <property type="entry name" value="CLPPROTEASEP"/>
</dbReference>
<keyword evidence="4" id="KW-0378">Hydrolase</keyword>
<dbReference type="GO" id="GO:0009368">
    <property type="term" value="C:endopeptidase Clp complex"/>
    <property type="evidence" value="ECO:0007669"/>
    <property type="project" value="TreeGrafter"/>
</dbReference>
<comment type="similarity">
    <text evidence="1 6">Belongs to the peptidase S14 family.</text>
</comment>
<dbReference type="InterPro" id="IPR023562">
    <property type="entry name" value="ClpP/TepA"/>
</dbReference>
<keyword evidence="5" id="KW-0720">Serine protease</keyword>
<evidence type="ECO:0000313" key="7">
    <source>
        <dbReference type="EMBL" id="RXV75223.1"/>
    </source>
</evidence>
<dbReference type="RefSeq" id="WP_129303185.1">
    <property type="nucleotide sequence ID" value="NZ_QZFR01000007.1"/>
</dbReference>
<dbReference type="InterPro" id="IPR001907">
    <property type="entry name" value="ClpP"/>
</dbReference>
<dbReference type="InterPro" id="IPR029045">
    <property type="entry name" value="ClpP/crotonase-like_dom_sf"/>
</dbReference>
<dbReference type="Proteomes" id="UP000289316">
    <property type="component" value="Unassembled WGS sequence"/>
</dbReference>
<dbReference type="GO" id="GO:0051117">
    <property type="term" value="F:ATPase binding"/>
    <property type="evidence" value="ECO:0007669"/>
    <property type="project" value="TreeGrafter"/>
</dbReference>
<dbReference type="SUPFAM" id="SSF52096">
    <property type="entry name" value="ClpP/crotonase"/>
    <property type="match status" value="1"/>
</dbReference>
<organism evidence="7 8">
    <name type="scientific">Ligilactobacillus murinus</name>
    <dbReference type="NCBI Taxonomy" id="1622"/>
    <lineage>
        <taxon>Bacteria</taxon>
        <taxon>Bacillati</taxon>
        <taxon>Bacillota</taxon>
        <taxon>Bacilli</taxon>
        <taxon>Lactobacillales</taxon>
        <taxon>Lactobacillaceae</taxon>
        <taxon>Ligilactobacillus</taxon>
    </lineage>
</organism>
<dbReference type="PANTHER" id="PTHR10381:SF70">
    <property type="entry name" value="ATP-DEPENDENT CLP PROTEASE PROTEOLYTIC SUBUNIT"/>
    <property type="match status" value="1"/>
</dbReference>
<evidence type="ECO:0000256" key="2">
    <source>
        <dbReference type="ARBA" id="ARBA00022490"/>
    </source>
</evidence>
<proteinExistence type="inferred from homology"/>
<evidence type="ECO:0000313" key="8">
    <source>
        <dbReference type="Proteomes" id="UP000289316"/>
    </source>
</evidence>
<dbReference type="GO" id="GO:0004176">
    <property type="term" value="F:ATP-dependent peptidase activity"/>
    <property type="evidence" value="ECO:0007669"/>
    <property type="project" value="InterPro"/>
</dbReference>
<dbReference type="GO" id="GO:0006515">
    <property type="term" value="P:protein quality control for misfolded or incompletely synthesized proteins"/>
    <property type="evidence" value="ECO:0007669"/>
    <property type="project" value="TreeGrafter"/>
</dbReference>
<keyword evidence="3 7" id="KW-0645">Protease</keyword>
<evidence type="ECO:0000256" key="4">
    <source>
        <dbReference type="ARBA" id="ARBA00022801"/>
    </source>
</evidence>
<dbReference type="NCBIfam" id="NF045542">
    <property type="entry name" value="Clp_rel_HeadMat"/>
    <property type="match status" value="1"/>
</dbReference>
<keyword evidence="2" id="KW-0963">Cytoplasm</keyword>
<evidence type="ECO:0000256" key="1">
    <source>
        <dbReference type="ARBA" id="ARBA00007039"/>
    </source>
</evidence>
<gene>
    <name evidence="7" type="ORF">D6C19_01915</name>
</gene>
<evidence type="ECO:0000256" key="6">
    <source>
        <dbReference type="RuleBase" id="RU003567"/>
    </source>
</evidence>
<reference evidence="7 8" key="1">
    <citation type="submission" date="2018-09" db="EMBL/GenBank/DDBJ databases">
        <title>Murine metabolic-syndrome-specific gut microbial biobank.</title>
        <authorList>
            <person name="Liu C."/>
        </authorList>
    </citation>
    <scope>NUCLEOTIDE SEQUENCE [LARGE SCALE GENOMIC DNA]</scope>
    <source>
        <strain evidence="7 8">C-30</strain>
    </source>
</reference>
<dbReference type="Gene3D" id="3.90.226.10">
    <property type="entry name" value="2-enoyl-CoA Hydratase, Chain A, domain 1"/>
    <property type="match status" value="1"/>
</dbReference>
<name>A0A4Q2AXX0_9LACO</name>
<dbReference type="Pfam" id="PF00574">
    <property type="entry name" value="CLP_protease"/>
    <property type="match status" value="1"/>
</dbReference>
<accession>A0A4Q2AXX0</accession>
<dbReference type="AlphaFoldDB" id="A0A4Q2AXX0"/>